<dbReference type="AlphaFoldDB" id="A0A2S2NE25"/>
<feature type="region of interest" description="Disordered" evidence="1">
    <location>
        <begin position="1"/>
        <end position="23"/>
    </location>
</feature>
<feature type="compositionally biased region" description="Polar residues" evidence="1">
    <location>
        <begin position="1"/>
        <end position="12"/>
    </location>
</feature>
<organism evidence="2">
    <name type="scientific">Schizaphis graminum</name>
    <name type="common">Green bug aphid</name>
    <dbReference type="NCBI Taxonomy" id="13262"/>
    <lineage>
        <taxon>Eukaryota</taxon>
        <taxon>Metazoa</taxon>
        <taxon>Ecdysozoa</taxon>
        <taxon>Arthropoda</taxon>
        <taxon>Hexapoda</taxon>
        <taxon>Insecta</taxon>
        <taxon>Pterygota</taxon>
        <taxon>Neoptera</taxon>
        <taxon>Paraneoptera</taxon>
        <taxon>Hemiptera</taxon>
        <taxon>Sternorrhyncha</taxon>
        <taxon>Aphidomorpha</taxon>
        <taxon>Aphidoidea</taxon>
        <taxon>Aphididae</taxon>
        <taxon>Aphidini</taxon>
        <taxon>Schizaphis</taxon>
    </lineage>
</organism>
<reference evidence="2" key="1">
    <citation type="submission" date="2018-04" db="EMBL/GenBank/DDBJ databases">
        <title>Transcriptome of Schizaphis graminum biotype I.</title>
        <authorList>
            <person name="Scully E.D."/>
            <person name="Geib S.M."/>
            <person name="Palmer N.A."/>
            <person name="Koch K."/>
            <person name="Bradshaw J."/>
            <person name="Heng-Moss T."/>
            <person name="Sarath G."/>
        </authorList>
    </citation>
    <scope>NUCLEOTIDE SEQUENCE</scope>
</reference>
<protein>
    <submittedName>
        <fullName evidence="2">Uncharacterized protein</fullName>
    </submittedName>
</protein>
<accession>A0A2S2NE25</accession>
<sequence length="109" mass="12542">MSNRSPSSSQRTNPRRGTFHFIPPPRFSSRVTGGVRKDSISLIAAMTSRIVRPEIYALWPLWVEHYNSLKFPTTPSWPHRPPNQTPGNNIYCTRCIIMPRKTVGCIYKQ</sequence>
<proteinExistence type="predicted"/>
<name>A0A2S2NE25_SCHGA</name>
<gene>
    <name evidence="2" type="ORF">g.148710</name>
</gene>
<dbReference type="EMBL" id="GGMR01002593">
    <property type="protein sequence ID" value="MBY15212.1"/>
    <property type="molecule type" value="Transcribed_RNA"/>
</dbReference>
<evidence type="ECO:0000313" key="2">
    <source>
        <dbReference type="EMBL" id="MBY15212.1"/>
    </source>
</evidence>
<evidence type="ECO:0000256" key="1">
    <source>
        <dbReference type="SAM" id="MobiDB-lite"/>
    </source>
</evidence>